<keyword evidence="1" id="KW-1133">Transmembrane helix</keyword>
<evidence type="ECO:0000313" key="3">
    <source>
        <dbReference type="Proteomes" id="UP000318384"/>
    </source>
</evidence>
<protein>
    <submittedName>
        <fullName evidence="2">Uncharacterized protein</fullName>
    </submittedName>
</protein>
<dbReference type="AlphaFoldDB" id="A0A517WSA7"/>
<keyword evidence="1" id="KW-0472">Membrane</keyword>
<feature type="transmembrane region" description="Helical" evidence="1">
    <location>
        <begin position="6"/>
        <end position="27"/>
    </location>
</feature>
<reference evidence="2 3" key="1">
    <citation type="submission" date="2019-03" db="EMBL/GenBank/DDBJ databases">
        <title>Deep-cultivation of Planctomycetes and their phenomic and genomic characterization uncovers novel biology.</title>
        <authorList>
            <person name="Wiegand S."/>
            <person name="Jogler M."/>
            <person name="Boedeker C."/>
            <person name="Pinto D."/>
            <person name="Vollmers J."/>
            <person name="Rivas-Marin E."/>
            <person name="Kohn T."/>
            <person name="Peeters S.H."/>
            <person name="Heuer A."/>
            <person name="Rast P."/>
            <person name="Oberbeckmann S."/>
            <person name="Bunk B."/>
            <person name="Jeske O."/>
            <person name="Meyerdierks A."/>
            <person name="Storesund J.E."/>
            <person name="Kallscheuer N."/>
            <person name="Luecker S."/>
            <person name="Lage O.M."/>
            <person name="Pohl T."/>
            <person name="Merkel B.J."/>
            <person name="Hornburger P."/>
            <person name="Mueller R.-W."/>
            <person name="Bruemmer F."/>
            <person name="Labrenz M."/>
            <person name="Spormann A.M."/>
            <person name="Op den Camp H."/>
            <person name="Overmann J."/>
            <person name="Amann R."/>
            <person name="Jetten M.S.M."/>
            <person name="Mascher T."/>
            <person name="Medema M.H."/>
            <person name="Devos D.P."/>
            <person name="Kaster A.-K."/>
            <person name="Ovreas L."/>
            <person name="Rohde M."/>
            <person name="Galperin M.Y."/>
            <person name="Jogler C."/>
        </authorList>
    </citation>
    <scope>NUCLEOTIDE SEQUENCE [LARGE SCALE GENOMIC DNA]</scope>
    <source>
        <strain evidence="2 3">V202</strain>
    </source>
</reference>
<dbReference type="EMBL" id="CP037422">
    <property type="protein sequence ID" value="QDU08147.1"/>
    <property type="molecule type" value="Genomic_DNA"/>
</dbReference>
<sequence length="68" mass="7931">MTVMQAIYIIILIDILIVLGTMLTILVSRKKKRWLPCVFVVGVCVMYFLWRQEITTALFLLLLKTTNQ</sequence>
<evidence type="ECO:0000256" key="1">
    <source>
        <dbReference type="SAM" id="Phobius"/>
    </source>
</evidence>
<keyword evidence="3" id="KW-1185">Reference proteome</keyword>
<feature type="transmembrane region" description="Helical" evidence="1">
    <location>
        <begin position="34"/>
        <end position="50"/>
    </location>
</feature>
<gene>
    <name evidence="2" type="ORF">V202x_15110</name>
</gene>
<keyword evidence="1" id="KW-0812">Transmembrane</keyword>
<name>A0A517WSA7_9PLAN</name>
<evidence type="ECO:0000313" key="2">
    <source>
        <dbReference type="EMBL" id="QDU08147.1"/>
    </source>
</evidence>
<organism evidence="2 3">
    <name type="scientific">Gimesia aquarii</name>
    <dbReference type="NCBI Taxonomy" id="2527964"/>
    <lineage>
        <taxon>Bacteria</taxon>
        <taxon>Pseudomonadati</taxon>
        <taxon>Planctomycetota</taxon>
        <taxon>Planctomycetia</taxon>
        <taxon>Planctomycetales</taxon>
        <taxon>Planctomycetaceae</taxon>
        <taxon>Gimesia</taxon>
    </lineage>
</organism>
<proteinExistence type="predicted"/>
<accession>A0A517WSA7</accession>
<dbReference type="Proteomes" id="UP000318384">
    <property type="component" value="Chromosome"/>
</dbReference>